<dbReference type="Proteomes" id="UP000092154">
    <property type="component" value="Unassembled WGS sequence"/>
</dbReference>
<dbReference type="PANTHER" id="PTHR40465:SF1">
    <property type="entry name" value="DUF6534 DOMAIN-CONTAINING PROTEIN"/>
    <property type="match status" value="1"/>
</dbReference>
<feature type="transmembrane region" description="Helical" evidence="1">
    <location>
        <begin position="123"/>
        <end position="148"/>
    </location>
</feature>
<dbReference type="EMBL" id="KV449947">
    <property type="protein sequence ID" value="OAX30775.1"/>
    <property type="molecule type" value="Genomic_DNA"/>
</dbReference>
<protein>
    <recommendedName>
        <fullName evidence="2">DUF6534 domain-containing protein</fullName>
    </recommendedName>
</protein>
<dbReference type="AlphaFoldDB" id="A0A1B7MDV3"/>
<dbReference type="InterPro" id="IPR045339">
    <property type="entry name" value="DUF6534"/>
</dbReference>
<feature type="transmembrane region" description="Helical" evidence="1">
    <location>
        <begin position="56"/>
        <end position="74"/>
    </location>
</feature>
<dbReference type="PANTHER" id="PTHR40465">
    <property type="entry name" value="CHROMOSOME 1, WHOLE GENOME SHOTGUN SEQUENCE"/>
    <property type="match status" value="1"/>
</dbReference>
<name>A0A1B7MDV3_9AGAM</name>
<dbReference type="OrthoDB" id="2535105at2759"/>
<feature type="domain" description="DUF6534" evidence="2">
    <location>
        <begin position="133"/>
        <end position="218"/>
    </location>
</feature>
<evidence type="ECO:0000313" key="3">
    <source>
        <dbReference type="EMBL" id="OAX30775.1"/>
    </source>
</evidence>
<dbReference type="Pfam" id="PF20152">
    <property type="entry name" value="DUF6534"/>
    <property type="match status" value="1"/>
</dbReference>
<feature type="transmembrane region" description="Helical" evidence="1">
    <location>
        <begin position="169"/>
        <end position="190"/>
    </location>
</feature>
<proteinExistence type="predicted"/>
<keyword evidence="1" id="KW-0472">Membrane</keyword>
<feature type="transmembrane region" description="Helical" evidence="1">
    <location>
        <begin position="12"/>
        <end position="36"/>
    </location>
</feature>
<evidence type="ECO:0000313" key="4">
    <source>
        <dbReference type="Proteomes" id="UP000092154"/>
    </source>
</evidence>
<keyword evidence="1" id="KW-1133">Transmembrane helix</keyword>
<keyword evidence="4" id="KW-1185">Reference proteome</keyword>
<dbReference type="InParanoid" id="A0A1B7MDV3"/>
<feature type="non-terminal residue" evidence="3">
    <location>
        <position position="1"/>
    </location>
</feature>
<feature type="transmembrane region" description="Helical" evidence="1">
    <location>
        <begin position="196"/>
        <end position="214"/>
    </location>
</feature>
<keyword evidence="1" id="KW-0812">Transmembrane</keyword>
<organism evidence="3 4">
    <name type="scientific">Rhizopogon vinicolor AM-OR11-026</name>
    <dbReference type="NCBI Taxonomy" id="1314800"/>
    <lineage>
        <taxon>Eukaryota</taxon>
        <taxon>Fungi</taxon>
        <taxon>Dikarya</taxon>
        <taxon>Basidiomycota</taxon>
        <taxon>Agaricomycotina</taxon>
        <taxon>Agaricomycetes</taxon>
        <taxon>Agaricomycetidae</taxon>
        <taxon>Boletales</taxon>
        <taxon>Suillineae</taxon>
        <taxon>Rhizopogonaceae</taxon>
        <taxon>Rhizopogon</taxon>
    </lineage>
</organism>
<feature type="transmembrane region" description="Helical" evidence="1">
    <location>
        <begin position="86"/>
        <end position="108"/>
    </location>
</feature>
<feature type="non-terminal residue" evidence="3">
    <location>
        <position position="247"/>
    </location>
</feature>
<evidence type="ECO:0000259" key="2">
    <source>
        <dbReference type="Pfam" id="PF20152"/>
    </source>
</evidence>
<gene>
    <name evidence="3" type="ORF">K503DRAFT_172549</name>
</gene>
<sequence>QTHRGTGITFYKLVVACLLSLDALHLAFSTHCVYFYLVANYANASALTEIVWSFKLQVVVNAIIITGVLFLYVHRIWIVSKGRSRAFPAAVAILVFLNLCVWIVMIWATYQNQAPGDSIKYEWALYMSLGSSTSIDIIIASSLCYLLATSRTGFSSMDTFITKLMGYTVNTGILTSICSLASIITCAVMPNNFVYLGIEFLLAKLYINSYIALLNARYYLQPNSDVVDSPKPHIPHNANNPELPIRA</sequence>
<reference evidence="3 4" key="1">
    <citation type="submission" date="2016-06" db="EMBL/GenBank/DDBJ databases">
        <title>Comparative genomics of the ectomycorrhizal sister species Rhizopogon vinicolor and Rhizopogon vesiculosus (Basidiomycota: Boletales) reveals a divergence of the mating type B locus.</title>
        <authorList>
            <consortium name="DOE Joint Genome Institute"/>
            <person name="Mujic A.B."/>
            <person name="Kuo A."/>
            <person name="Tritt A."/>
            <person name="Lipzen A."/>
            <person name="Chen C."/>
            <person name="Johnson J."/>
            <person name="Sharma A."/>
            <person name="Barry K."/>
            <person name="Grigoriev I.V."/>
            <person name="Spatafora J.W."/>
        </authorList>
    </citation>
    <scope>NUCLEOTIDE SEQUENCE [LARGE SCALE GENOMIC DNA]</scope>
    <source>
        <strain evidence="3 4">AM-OR11-026</strain>
    </source>
</reference>
<accession>A0A1B7MDV3</accession>
<evidence type="ECO:0000256" key="1">
    <source>
        <dbReference type="SAM" id="Phobius"/>
    </source>
</evidence>